<name>A0A0A9C5J5_ARUDO</name>
<protein>
    <submittedName>
        <fullName evidence="1">Uncharacterized protein</fullName>
    </submittedName>
</protein>
<dbReference type="EMBL" id="GBRH01229245">
    <property type="protein sequence ID" value="JAD68650.1"/>
    <property type="molecule type" value="Transcribed_RNA"/>
</dbReference>
<proteinExistence type="predicted"/>
<evidence type="ECO:0000313" key="1">
    <source>
        <dbReference type="EMBL" id="JAD68650.1"/>
    </source>
</evidence>
<reference evidence="1" key="1">
    <citation type="submission" date="2014-09" db="EMBL/GenBank/DDBJ databases">
        <authorList>
            <person name="Magalhaes I.L.F."/>
            <person name="Oliveira U."/>
            <person name="Santos F.R."/>
            <person name="Vidigal T.H.D.A."/>
            <person name="Brescovit A.D."/>
            <person name="Santos A.J."/>
        </authorList>
    </citation>
    <scope>NUCLEOTIDE SEQUENCE</scope>
    <source>
        <tissue evidence="1">Shoot tissue taken approximately 20 cm above the soil surface</tissue>
    </source>
</reference>
<sequence length="37" mass="4095">MTRPCRARRRLRSAGLGIFGFGFAQVGASEVRWLASL</sequence>
<accession>A0A0A9C5J5</accession>
<organism evidence="1">
    <name type="scientific">Arundo donax</name>
    <name type="common">Giant reed</name>
    <name type="synonym">Donax arundinaceus</name>
    <dbReference type="NCBI Taxonomy" id="35708"/>
    <lineage>
        <taxon>Eukaryota</taxon>
        <taxon>Viridiplantae</taxon>
        <taxon>Streptophyta</taxon>
        <taxon>Embryophyta</taxon>
        <taxon>Tracheophyta</taxon>
        <taxon>Spermatophyta</taxon>
        <taxon>Magnoliopsida</taxon>
        <taxon>Liliopsida</taxon>
        <taxon>Poales</taxon>
        <taxon>Poaceae</taxon>
        <taxon>PACMAD clade</taxon>
        <taxon>Arundinoideae</taxon>
        <taxon>Arundineae</taxon>
        <taxon>Arundo</taxon>
    </lineage>
</organism>
<dbReference type="AlphaFoldDB" id="A0A0A9C5J5"/>
<reference evidence="1" key="2">
    <citation type="journal article" date="2015" name="Data Brief">
        <title>Shoot transcriptome of the giant reed, Arundo donax.</title>
        <authorList>
            <person name="Barrero R.A."/>
            <person name="Guerrero F.D."/>
            <person name="Moolhuijzen P."/>
            <person name="Goolsby J.A."/>
            <person name="Tidwell J."/>
            <person name="Bellgard S.E."/>
            <person name="Bellgard M.I."/>
        </authorList>
    </citation>
    <scope>NUCLEOTIDE SEQUENCE</scope>
    <source>
        <tissue evidence="1">Shoot tissue taken approximately 20 cm above the soil surface</tissue>
    </source>
</reference>